<dbReference type="InterPro" id="IPR029071">
    <property type="entry name" value="Ubiquitin-like_domsf"/>
</dbReference>
<dbReference type="CDD" id="cd01259">
    <property type="entry name" value="PH_APBB1IP"/>
    <property type="match status" value="1"/>
</dbReference>
<dbReference type="SMART" id="SM00252">
    <property type="entry name" value="SH2"/>
    <property type="match status" value="1"/>
</dbReference>
<dbReference type="AlphaFoldDB" id="A0A8C2VTK4"/>
<dbReference type="SUPFAM" id="SSF55550">
    <property type="entry name" value="SH2 domain"/>
    <property type="match status" value="1"/>
</dbReference>
<proteinExistence type="inferred from homology"/>
<dbReference type="GO" id="GO:1904738">
    <property type="term" value="P:vascular associated smooth muscle cell migration"/>
    <property type="evidence" value="ECO:0007669"/>
    <property type="project" value="Ensembl"/>
</dbReference>
<dbReference type="InterPro" id="IPR000980">
    <property type="entry name" value="SH2"/>
</dbReference>
<dbReference type="PROSITE" id="PS50003">
    <property type="entry name" value="PH_DOMAIN"/>
    <property type="match status" value="1"/>
</dbReference>
<dbReference type="PROSITE" id="PS50200">
    <property type="entry name" value="RA"/>
    <property type="match status" value="1"/>
</dbReference>
<dbReference type="GO" id="GO:0030159">
    <property type="term" value="F:signaling receptor complex adaptor activity"/>
    <property type="evidence" value="ECO:0007669"/>
    <property type="project" value="Ensembl"/>
</dbReference>
<dbReference type="GO" id="GO:0005737">
    <property type="term" value="C:cytoplasm"/>
    <property type="evidence" value="ECO:0007669"/>
    <property type="project" value="UniProtKB-SubCell"/>
</dbReference>
<evidence type="ECO:0000313" key="11">
    <source>
        <dbReference type="Ensembl" id="ENSCLAP00000017323.1"/>
    </source>
</evidence>
<dbReference type="PANTHER" id="PTHR11243:SF4">
    <property type="entry name" value="GROWTH FACTOR RECEPTOR-BOUND PROTEIN 10"/>
    <property type="match status" value="1"/>
</dbReference>
<dbReference type="GO" id="GO:0005158">
    <property type="term" value="F:insulin receptor binding"/>
    <property type="evidence" value="ECO:0007669"/>
    <property type="project" value="Ensembl"/>
</dbReference>
<evidence type="ECO:0000259" key="10">
    <source>
        <dbReference type="PROSITE" id="PS50200"/>
    </source>
</evidence>
<dbReference type="InterPro" id="IPR001849">
    <property type="entry name" value="PH_domain"/>
</dbReference>
<dbReference type="GO" id="GO:0032991">
    <property type="term" value="C:protein-containing complex"/>
    <property type="evidence" value="ECO:0007669"/>
    <property type="project" value="Ensembl"/>
</dbReference>
<dbReference type="GO" id="GO:0048009">
    <property type="term" value="P:insulin-like growth factor receptor signaling pathway"/>
    <property type="evidence" value="ECO:0007669"/>
    <property type="project" value="Ensembl"/>
</dbReference>
<keyword evidence="4" id="KW-0597">Phosphoprotein</keyword>
<evidence type="ECO:0000259" key="9">
    <source>
        <dbReference type="PROSITE" id="PS50003"/>
    </source>
</evidence>
<dbReference type="InterPro" id="IPR000159">
    <property type="entry name" value="RA_dom"/>
</dbReference>
<dbReference type="CDD" id="cd10415">
    <property type="entry name" value="SH2_Grb10"/>
    <property type="match status" value="1"/>
</dbReference>
<organism evidence="11 12">
    <name type="scientific">Chinchilla lanigera</name>
    <name type="common">Long-tailed chinchilla</name>
    <name type="synonym">Chinchilla villidera</name>
    <dbReference type="NCBI Taxonomy" id="34839"/>
    <lineage>
        <taxon>Eukaryota</taxon>
        <taxon>Metazoa</taxon>
        <taxon>Chordata</taxon>
        <taxon>Craniata</taxon>
        <taxon>Vertebrata</taxon>
        <taxon>Euteleostomi</taxon>
        <taxon>Mammalia</taxon>
        <taxon>Eutheria</taxon>
        <taxon>Euarchontoglires</taxon>
        <taxon>Glires</taxon>
        <taxon>Rodentia</taxon>
        <taxon>Hystricomorpha</taxon>
        <taxon>Chinchillidae</taxon>
        <taxon>Chinchilla</taxon>
    </lineage>
</organism>
<dbReference type="Pfam" id="PF08947">
    <property type="entry name" value="BPS"/>
    <property type="match status" value="1"/>
</dbReference>
<evidence type="ECO:0000256" key="1">
    <source>
        <dbReference type="ARBA" id="ARBA00004496"/>
    </source>
</evidence>
<evidence type="ECO:0000256" key="3">
    <source>
        <dbReference type="ARBA" id="ARBA00022490"/>
    </source>
</evidence>
<evidence type="ECO:0000259" key="8">
    <source>
        <dbReference type="PROSITE" id="PS50001"/>
    </source>
</evidence>
<dbReference type="SUPFAM" id="SSF50729">
    <property type="entry name" value="PH domain-like"/>
    <property type="match status" value="1"/>
</dbReference>
<dbReference type="GO" id="GO:0120162">
    <property type="term" value="P:positive regulation of cold-induced thermogenesis"/>
    <property type="evidence" value="ECO:0007669"/>
    <property type="project" value="Ensembl"/>
</dbReference>
<feature type="compositionally biased region" description="Pro residues" evidence="7">
    <location>
        <begin position="22"/>
        <end position="77"/>
    </location>
</feature>
<comment type="subcellular location">
    <subcellularLocation>
        <location evidence="1">Cytoplasm</location>
    </subcellularLocation>
</comment>
<keyword evidence="3" id="KW-0963">Cytoplasm</keyword>
<feature type="domain" description="SH2" evidence="8">
    <location>
        <begin position="471"/>
        <end position="567"/>
    </location>
</feature>
<evidence type="ECO:0000256" key="7">
    <source>
        <dbReference type="SAM" id="MobiDB-lite"/>
    </source>
</evidence>
<dbReference type="GO" id="GO:0010467">
    <property type="term" value="P:gene expression"/>
    <property type="evidence" value="ECO:0007669"/>
    <property type="project" value="Ensembl"/>
</dbReference>
<dbReference type="PANTHER" id="PTHR11243">
    <property type="entry name" value="GROWTH FACTOR RECEPTOR-BOUND PROTEIN"/>
    <property type="match status" value="1"/>
</dbReference>
<dbReference type="Proteomes" id="UP000694398">
    <property type="component" value="Unassembled WGS sequence"/>
</dbReference>
<comment type="similarity">
    <text evidence="2">Belongs to the GRB7/10/14 family.</text>
</comment>
<gene>
    <name evidence="11" type="primary">GRB10</name>
</gene>
<dbReference type="InterPro" id="IPR015042">
    <property type="entry name" value="BPS-dom"/>
</dbReference>
<dbReference type="GO" id="GO:0008286">
    <property type="term" value="P:insulin receptor signaling pathway"/>
    <property type="evidence" value="ECO:0007669"/>
    <property type="project" value="TreeGrafter"/>
</dbReference>
<accession>A0A8C2VTK4</accession>
<dbReference type="GO" id="GO:0030949">
    <property type="term" value="P:positive regulation of vascular endothelial growth factor receptor signaling pathway"/>
    <property type="evidence" value="ECO:0007669"/>
    <property type="project" value="Ensembl"/>
</dbReference>
<dbReference type="InterPro" id="IPR011993">
    <property type="entry name" value="PH-like_dom_sf"/>
</dbReference>
<feature type="region of interest" description="Disordered" evidence="7">
    <location>
        <begin position="101"/>
        <end position="139"/>
    </location>
</feature>
<dbReference type="GO" id="GO:0046627">
    <property type="term" value="P:negative regulation of insulin receptor signaling pathway"/>
    <property type="evidence" value="ECO:0007669"/>
    <property type="project" value="Ensembl"/>
</dbReference>
<dbReference type="PROSITE" id="PS50001">
    <property type="entry name" value="SH2"/>
    <property type="match status" value="1"/>
</dbReference>
<keyword evidence="12" id="KW-1185">Reference proteome</keyword>
<dbReference type="PRINTS" id="PR00401">
    <property type="entry name" value="SH2DOMAIN"/>
</dbReference>
<dbReference type="OMA" id="QNGQHTR"/>
<feature type="domain" description="Ras-associating" evidence="10">
    <location>
        <begin position="144"/>
        <end position="228"/>
    </location>
</feature>
<dbReference type="InterPro" id="IPR035037">
    <property type="entry name" value="Grb10_SH2"/>
</dbReference>
<dbReference type="FunFam" id="2.30.29.30:FF:000062">
    <property type="entry name" value="growth factor receptor-bound protein 10 isoform X1"/>
    <property type="match status" value="1"/>
</dbReference>
<dbReference type="SMART" id="SM00314">
    <property type="entry name" value="RA"/>
    <property type="match status" value="1"/>
</dbReference>
<dbReference type="Ensembl" id="ENSCLAT00000017492.1">
    <property type="protein sequence ID" value="ENSCLAP00000017323.1"/>
    <property type="gene ID" value="ENSCLAG00000011895.1"/>
</dbReference>
<dbReference type="FunFam" id="3.30.505.10:FF:000015">
    <property type="entry name" value="Growth factor receptor-bound protein 10 isoform X1"/>
    <property type="match status" value="1"/>
</dbReference>
<dbReference type="InterPro" id="IPR039665">
    <property type="entry name" value="PH_APBB1IP"/>
</dbReference>
<dbReference type="GO" id="GO:0046325">
    <property type="term" value="P:negative regulation of D-glucose import"/>
    <property type="evidence" value="ECO:0007669"/>
    <property type="project" value="Ensembl"/>
</dbReference>
<dbReference type="InterPro" id="IPR039664">
    <property type="entry name" value="GRB/APBB1IP"/>
</dbReference>
<dbReference type="GO" id="GO:0070371">
    <property type="term" value="P:ERK1 and ERK2 cascade"/>
    <property type="evidence" value="ECO:0007669"/>
    <property type="project" value="Ensembl"/>
</dbReference>
<dbReference type="Pfam" id="PF00017">
    <property type="entry name" value="SH2"/>
    <property type="match status" value="1"/>
</dbReference>
<feature type="region of interest" description="Disordered" evidence="7">
    <location>
        <begin position="1"/>
        <end position="80"/>
    </location>
</feature>
<dbReference type="InterPro" id="IPR036860">
    <property type="entry name" value="SH2_dom_sf"/>
</dbReference>
<dbReference type="SMART" id="SM00233">
    <property type="entry name" value="PH"/>
    <property type="match status" value="1"/>
</dbReference>
<evidence type="ECO:0000256" key="2">
    <source>
        <dbReference type="ARBA" id="ARBA00006708"/>
    </source>
</evidence>
<dbReference type="GeneTree" id="ENSGT00940000155909"/>
<reference evidence="11" key="2">
    <citation type="submission" date="2025-09" db="UniProtKB">
        <authorList>
            <consortium name="Ensembl"/>
        </authorList>
    </citation>
    <scope>IDENTIFICATION</scope>
</reference>
<sequence length="572" mass="65072">MHSDTVPLLQNGQPHACSQPRAPSPKPLPPPIPSPRPLQPTPAPIPVLRPLPPPTPVPRSLPPLHPPPPPPKPPQQPLSPRLWVQRSQPVHILPVRRLQEEDQQFRTSSLPAIPNPFPELGRTASPPNPPVLPPGSLLSNHPPARQNIKIFTEDGSGKVIEILTDMTARDLCQLLVHRSHCVDDHSWTIVEHHPHLGLERCLEDHELVVQVEGTMASESKFLFRKYYAKYEFFKNPMNFFPDQMVTWCQQSNGGQTQLLQNFLNANSCPEIQGYLYVKDLGRKSWKRMYMCLRRSGLYFSTKGTSKEPRHLQLLADLDDSTVYFVISGKKQYNAPTDHGICIKPNKVKNETKELRMLCAEDEQGRACWMTAFRLLKYGMLLYQNYCVPLERKAVLTPFSTPVRSVSENSLVAMDFSGQTGRVIDNPAEAQSAALEEGHAWRKRSARINIVGSQSPLHPCTLSTVIHRTQHWFHGRITREESHRIIRQQGLVDGLFLLRDSQSNPKAFVLTLCHHQKIKNFQILPYEEEGQIFFTLDDGNTRFSDLIQLVDFYQLNKGVLPCRLKHHCIRVAL</sequence>
<evidence type="ECO:0000256" key="4">
    <source>
        <dbReference type="ARBA" id="ARBA00022553"/>
    </source>
</evidence>
<dbReference type="Pfam" id="PF21989">
    <property type="entry name" value="RA_2"/>
    <property type="match status" value="1"/>
</dbReference>
<keyword evidence="5 6" id="KW-0727">SH2 domain</keyword>
<dbReference type="SUPFAM" id="SSF54236">
    <property type="entry name" value="Ubiquitin-like"/>
    <property type="match status" value="1"/>
</dbReference>
<dbReference type="Gene3D" id="3.30.505.10">
    <property type="entry name" value="SH2 domain"/>
    <property type="match status" value="1"/>
</dbReference>
<protein>
    <submittedName>
        <fullName evidence="11">Growth factor receptor bound protein 10</fullName>
    </submittedName>
</protein>
<reference evidence="11" key="1">
    <citation type="submission" date="2025-08" db="UniProtKB">
        <authorList>
            <consortium name="Ensembl"/>
        </authorList>
    </citation>
    <scope>IDENTIFICATION</scope>
</reference>
<evidence type="ECO:0000256" key="5">
    <source>
        <dbReference type="ARBA" id="ARBA00022999"/>
    </source>
</evidence>
<feature type="domain" description="PH" evidence="9">
    <location>
        <begin position="268"/>
        <end position="377"/>
    </location>
</feature>
<dbReference type="FunFam" id="3.10.20.90:FF:000056">
    <property type="entry name" value="growth factor receptor-bound protein 10 isoform X1"/>
    <property type="match status" value="1"/>
</dbReference>
<dbReference type="Pfam" id="PF00169">
    <property type="entry name" value="PH"/>
    <property type="match status" value="1"/>
</dbReference>
<dbReference type="GO" id="GO:0030178">
    <property type="term" value="P:negative regulation of Wnt signaling pathway"/>
    <property type="evidence" value="ECO:0007669"/>
    <property type="project" value="Ensembl"/>
</dbReference>
<dbReference type="Gene3D" id="3.10.20.90">
    <property type="entry name" value="Phosphatidylinositol 3-kinase Catalytic Subunit, Chain A, domain 1"/>
    <property type="match status" value="1"/>
</dbReference>
<name>A0A8C2VTK4_CHILA</name>
<dbReference type="Gene3D" id="2.30.29.30">
    <property type="entry name" value="Pleckstrin-homology domain (PH domain)/Phosphotyrosine-binding domain (PTB)"/>
    <property type="match status" value="1"/>
</dbReference>
<evidence type="ECO:0000256" key="6">
    <source>
        <dbReference type="PROSITE-ProRule" id="PRU00191"/>
    </source>
</evidence>
<evidence type="ECO:0000313" key="12">
    <source>
        <dbReference type="Proteomes" id="UP000694398"/>
    </source>
</evidence>